<evidence type="ECO:0000313" key="6">
    <source>
        <dbReference type="EMBL" id="VAW20083.1"/>
    </source>
</evidence>
<keyword evidence="2 5" id="KW-0812">Transmembrane</keyword>
<keyword evidence="4 5" id="KW-0472">Membrane</keyword>
<dbReference type="Pfam" id="PF03741">
    <property type="entry name" value="TerC"/>
    <property type="match status" value="1"/>
</dbReference>
<sequence>MTAHQRRAKAALAAFKPGFETFRVIGSIASNILLIAIDFIWKLAQITTLAGTLFFVFISSSRFHLFFGENAFRRVSFNPMPSFIDPGMLGAFIQVVLIDLVLAGDNAVVIGLAAASLEPSMRRKAILYGIIAATVLRVVLAVLTTQLLDMIGLLLAGGLLLLWVCWKMWQELRNAAHEQTMADQALAAAALAGADFNQDKKVGAPVKIGNFRQAVFNILIADISMSLDNVLAVAGAAREHPVILAFGLVLSIALMGVAAAFIARLLGKHHWIAYIGLGIILFVAAKMIFNGAEEVFEQLAAPAMATI</sequence>
<feature type="transmembrane region" description="Helical" evidence="5">
    <location>
        <begin position="125"/>
        <end position="144"/>
    </location>
</feature>
<feature type="transmembrane region" description="Helical" evidence="5">
    <location>
        <begin position="271"/>
        <end position="289"/>
    </location>
</feature>
<dbReference type="NCBIfam" id="TIGR03717">
    <property type="entry name" value="R_switched_YjbE"/>
    <property type="match status" value="1"/>
</dbReference>
<dbReference type="AlphaFoldDB" id="A0A3B0TV52"/>
<dbReference type="GO" id="GO:0016020">
    <property type="term" value="C:membrane"/>
    <property type="evidence" value="ECO:0007669"/>
    <property type="project" value="UniProtKB-SubCell"/>
</dbReference>
<dbReference type="InterPro" id="IPR022301">
    <property type="entry name" value="Integral_membrane_YjbE"/>
</dbReference>
<comment type="subcellular location">
    <subcellularLocation>
        <location evidence="1">Membrane</location>
        <topology evidence="1">Multi-pass membrane protein</topology>
    </subcellularLocation>
</comment>
<dbReference type="EMBL" id="UOEO01000130">
    <property type="protein sequence ID" value="VAW20083.1"/>
    <property type="molecule type" value="Genomic_DNA"/>
</dbReference>
<accession>A0A3B0TV52</accession>
<reference evidence="6" key="1">
    <citation type="submission" date="2018-06" db="EMBL/GenBank/DDBJ databases">
        <authorList>
            <person name="Zhirakovskaya E."/>
        </authorList>
    </citation>
    <scope>NUCLEOTIDE SEQUENCE</scope>
</reference>
<feature type="transmembrane region" description="Helical" evidence="5">
    <location>
        <begin position="243"/>
        <end position="264"/>
    </location>
</feature>
<protein>
    <submittedName>
        <fullName evidence="6">Integral membrane protein TerC family</fullName>
    </submittedName>
</protein>
<evidence type="ECO:0000256" key="2">
    <source>
        <dbReference type="ARBA" id="ARBA00022692"/>
    </source>
</evidence>
<gene>
    <name evidence="6" type="ORF">MNBD_ALPHA12-1920</name>
</gene>
<dbReference type="PANTHER" id="PTHR30238:SF4">
    <property type="entry name" value="SLL1022 PROTEIN"/>
    <property type="match status" value="1"/>
</dbReference>
<evidence type="ECO:0000256" key="3">
    <source>
        <dbReference type="ARBA" id="ARBA00022989"/>
    </source>
</evidence>
<dbReference type="InterPro" id="IPR005496">
    <property type="entry name" value="Integral_membrane_TerC"/>
</dbReference>
<evidence type="ECO:0000256" key="4">
    <source>
        <dbReference type="ARBA" id="ARBA00023136"/>
    </source>
</evidence>
<proteinExistence type="predicted"/>
<organism evidence="6">
    <name type="scientific">hydrothermal vent metagenome</name>
    <dbReference type="NCBI Taxonomy" id="652676"/>
    <lineage>
        <taxon>unclassified sequences</taxon>
        <taxon>metagenomes</taxon>
        <taxon>ecological metagenomes</taxon>
    </lineage>
</organism>
<dbReference type="PANTHER" id="PTHR30238">
    <property type="entry name" value="MEMBRANE BOUND PREDICTED REDOX MODULATOR"/>
    <property type="match status" value="1"/>
</dbReference>
<evidence type="ECO:0000256" key="5">
    <source>
        <dbReference type="SAM" id="Phobius"/>
    </source>
</evidence>
<feature type="transmembrane region" description="Helical" evidence="5">
    <location>
        <begin position="214"/>
        <end position="237"/>
    </location>
</feature>
<feature type="transmembrane region" description="Helical" evidence="5">
    <location>
        <begin position="87"/>
        <end position="113"/>
    </location>
</feature>
<name>A0A3B0TV52_9ZZZZ</name>
<feature type="transmembrane region" description="Helical" evidence="5">
    <location>
        <begin position="150"/>
        <end position="169"/>
    </location>
</feature>
<evidence type="ECO:0000256" key="1">
    <source>
        <dbReference type="ARBA" id="ARBA00004141"/>
    </source>
</evidence>
<keyword evidence="3 5" id="KW-1133">Transmembrane helix</keyword>